<reference evidence="1 2" key="1">
    <citation type="journal article" date="2024" name="BMC Genomics">
        <title>De novo assembly and annotation of Popillia japonica's genome with initial clues to its potential as an invasive pest.</title>
        <authorList>
            <person name="Cucini C."/>
            <person name="Boschi S."/>
            <person name="Funari R."/>
            <person name="Cardaioli E."/>
            <person name="Iannotti N."/>
            <person name="Marturano G."/>
            <person name="Paoli F."/>
            <person name="Bruttini M."/>
            <person name="Carapelli A."/>
            <person name="Frati F."/>
            <person name="Nardi F."/>
        </authorList>
    </citation>
    <scope>NUCLEOTIDE SEQUENCE [LARGE SCALE GENOMIC DNA]</scope>
    <source>
        <strain evidence="1">DMR45628</strain>
    </source>
</reference>
<evidence type="ECO:0000313" key="2">
    <source>
        <dbReference type="Proteomes" id="UP001458880"/>
    </source>
</evidence>
<accession>A0AAW1IZF1</accession>
<name>A0AAW1IZF1_POPJA</name>
<dbReference type="EMBL" id="JASPKY010000474">
    <property type="protein sequence ID" value="KAK9695679.1"/>
    <property type="molecule type" value="Genomic_DNA"/>
</dbReference>
<dbReference type="Proteomes" id="UP001458880">
    <property type="component" value="Unassembled WGS sequence"/>
</dbReference>
<evidence type="ECO:0000313" key="1">
    <source>
        <dbReference type="EMBL" id="KAK9695679.1"/>
    </source>
</evidence>
<keyword evidence="2" id="KW-1185">Reference proteome</keyword>
<protein>
    <submittedName>
        <fullName evidence="1">Uncharacterized protein</fullName>
    </submittedName>
</protein>
<dbReference type="AlphaFoldDB" id="A0AAW1IZF1"/>
<organism evidence="1 2">
    <name type="scientific">Popillia japonica</name>
    <name type="common">Japanese beetle</name>
    <dbReference type="NCBI Taxonomy" id="7064"/>
    <lineage>
        <taxon>Eukaryota</taxon>
        <taxon>Metazoa</taxon>
        <taxon>Ecdysozoa</taxon>
        <taxon>Arthropoda</taxon>
        <taxon>Hexapoda</taxon>
        <taxon>Insecta</taxon>
        <taxon>Pterygota</taxon>
        <taxon>Neoptera</taxon>
        <taxon>Endopterygota</taxon>
        <taxon>Coleoptera</taxon>
        <taxon>Polyphaga</taxon>
        <taxon>Scarabaeiformia</taxon>
        <taxon>Scarabaeidae</taxon>
        <taxon>Rutelinae</taxon>
        <taxon>Popillia</taxon>
    </lineage>
</organism>
<gene>
    <name evidence="1" type="ORF">QE152_g32402</name>
</gene>
<comment type="caution">
    <text evidence="1">The sequence shown here is derived from an EMBL/GenBank/DDBJ whole genome shotgun (WGS) entry which is preliminary data.</text>
</comment>
<sequence>MAKRNVGEDEKLRINGEYKEHKKELRKLIRASKKEQWDKLCEDLNRDVWGDGYKIAIKGIKNIVPYDIPDREKMEAVKKLFSFSEREARNYRKRADAVQTFTAAELKSAVNTMKTGKAPVVVKLHGTHLELHIYQDFSIIILKQYIVTSCRLPDRQDGKGFRNFQWN</sequence>
<proteinExistence type="predicted"/>